<dbReference type="InterPro" id="IPR036237">
    <property type="entry name" value="Xyl_isomerase-like_sf"/>
</dbReference>
<dbReference type="GO" id="GO:0016853">
    <property type="term" value="F:isomerase activity"/>
    <property type="evidence" value="ECO:0007669"/>
    <property type="project" value="UniProtKB-KW"/>
</dbReference>
<accession>A0A073ITF8</accession>
<keyword evidence="4" id="KW-1185">Reference proteome</keyword>
<dbReference type="GeneID" id="90983100"/>
<name>A0A073ITF8_9BACT</name>
<protein>
    <recommendedName>
        <fullName evidence="2">Xylose isomerase-like TIM barrel domain-containing protein</fullName>
    </recommendedName>
</protein>
<evidence type="ECO:0000313" key="4">
    <source>
        <dbReference type="Proteomes" id="UP000027665"/>
    </source>
</evidence>
<dbReference type="RefSeq" id="WP_037975057.1">
    <property type="nucleotide sequence ID" value="NZ_CAMETI010000043.1"/>
</dbReference>
<keyword evidence="1" id="KW-0413">Isomerase</keyword>
<dbReference type="PANTHER" id="PTHR43489:SF7">
    <property type="entry name" value="3-DEHYDRO-D-GULOSIDE 4-EPIMERASE-RELATED"/>
    <property type="match status" value="1"/>
</dbReference>
<dbReference type="EMBL" id="JMKI01000016">
    <property type="protein sequence ID" value="KEJ92766.1"/>
    <property type="molecule type" value="Genomic_DNA"/>
</dbReference>
<dbReference type="STRING" id="2754.EH55_00890"/>
<comment type="caution">
    <text evidence="3">The sequence shown here is derived from an EMBL/GenBank/DDBJ whole genome shotgun (WGS) entry which is preliminary data.</text>
</comment>
<dbReference type="Proteomes" id="UP000027665">
    <property type="component" value="Unassembled WGS sequence"/>
</dbReference>
<dbReference type="InterPro" id="IPR013022">
    <property type="entry name" value="Xyl_isomerase-like_TIM-brl"/>
</dbReference>
<dbReference type="SUPFAM" id="SSF51658">
    <property type="entry name" value="Xylose isomerase-like"/>
    <property type="match status" value="1"/>
</dbReference>
<sequence>MKFSIIAVDITLPADFPFPLRGSYEECARRAASFGYEAIELQIQNPLDYDYAAVRRSLERYGMRASAVTTGLSYLFEGHNMSAKDASVRAKTVERLKRQLDFARELDSQILIGFLRGRMEKDDTAEEYEARLTESMYKTIEYADEIDGRICFEQINRRDGDLYNSTAETLRFIEKFRSKRLFYNADTYHMISEEGDVAAALRLAKDRMTLFHVSDCGRLLPDDRHFNFRAAAEVLRSIDYDGWVTIECRPVPDGDSVAREGMAYLKDVFYPAQCAVR</sequence>
<gene>
    <name evidence="3" type="ORF">EH55_00890</name>
</gene>
<dbReference type="AlphaFoldDB" id="A0A073ITF8"/>
<organism evidence="3 4">
    <name type="scientific">Synergistes jonesii</name>
    <dbReference type="NCBI Taxonomy" id="2754"/>
    <lineage>
        <taxon>Bacteria</taxon>
        <taxon>Thermotogati</taxon>
        <taxon>Synergistota</taxon>
        <taxon>Synergistia</taxon>
        <taxon>Synergistales</taxon>
        <taxon>Synergistaceae</taxon>
        <taxon>Synergistes</taxon>
    </lineage>
</organism>
<evidence type="ECO:0000313" key="3">
    <source>
        <dbReference type="EMBL" id="KEJ92766.1"/>
    </source>
</evidence>
<dbReference type="eggNOG" id="COG1082">
    <property type="taxonomic scope" value="Bacteria"/>
</dbReference>
<reference evidence="3 4" key="1">
    <citation type="submission" date="2014-04" db="EMBL/GenBank/DDBJ databases">
        <title>Draft Genome Sequence of Synergistes jonesii.</title>
        <authorList>
            <person name="Coil D.A."/>
            <person name="Eisen J.A."/>
            <person name="Holland-Moritz H.E."/>
        </authorList>
    </citation>
    <scope>NUCLEOTIDE SEQUENCE [LARGE SCALE GENOMIC DNA]</scope>
    <source>
        <strain evidence="3 4">78-1</strain>
    </source>
</reference>
<evidence type="ECO:0000259" key="2">
    <source>
        <dbReference type="Pfam" id="PF01261"/>
    </source>
</evidence>
<feature type="domain" description="Xylose isomerase-like TIM barrel" evidence="2">
    <location>
        <begin position="29"/>
        <end position="267"/>
    </location>
</feature>
<dbReference type="PANTHER" id="PTHR43489">
    <property type="entry name" value="ISOMERASE"/>
    <property type="match status" value="1"/>
</dbReference>
<proteinExistence type="predicted"/>
<evidence type="ECO:0000256" key="1">
    <source>
        <dbReference type="ARBA" id="ARBA00023235"/>
    </source>
</evidence>
<dbReference type="InterPro" id="IPR050417">
    <property type="entry name" value="Sugar_Epim/Isomerase"/>
</dbReference>
<dbReference type="OrthoDB" id="9786584at2"/>
<dbReference type="Gene3D" id="3.20.20.150">
    <property type="entry name" value="Divalent-metal-dependent TIM barrel enzymes"/>
    <property type="match status" value="1"/>
</dbReference>
<dbReference type="Pfam" id="PF01261">
    <property type="entry name" value="AP_endonuc_2"/>
    <property type="match status" value="1"/>
</dbReference>